<accession>A0A9P5ZRV3</accession>
<name>A0A9P5ZRV3_PLEER</name>
<dbReference type="Proteomes" id="UP000807025">
    <property type="component" value="Unassembled WGS sequence"/>
</dbReference>
<proteinExistence type="predicted"/>
<organism evidence="2 3">
    <name type="scientific">Pleurotus eryngii</name>
    <name type="common">Boletus of the steppes</name>
    <dbReference type="NCBI Taxonomy" id="5323"/>
    <lineage>
        <taxon>Eukaryota</taxon>
        <taxon>Fungi</taxon>
        <taxon>Dikarya</taxon>
        <taxon>Basidiomycota</taxon>
        <taxon>Agaricomycotina</taxon>
        <taxon>Agaricomycetes</taxon>
        <taxon>Agaricomycetidae</taxon>
        <taxon>Agaricales</taxon>
        <taxon>Pleurotineae</taxon>
        <taxon>Pleurotaceae</taxon>
        <taxon>Pleurotus</taxon>
    </lineage>
</organism>
<evidence type="ECO:0000256" key="1">
    <source>
        <dbReference type="SAM" id="MobiDB-lite"/>
    </source>
</evidence>
<evidence type="ECO:0000313" key="3">
    <source>
        <dbReference type="Proteomes" id="UP000807025"/>
    </source>
</evidence>
<keyword evidence="3" id="KW-1185">Reference proteome</keyword>
<protein>
    <submittedName>
        <fullName evidence="2">Uncharacterized protein</fullName>
    </submittedName>
</protein>
<evidence type="ECO:0000313" key="2">
    <source>
        <dbReference type="EMBL" id="KAF9492536.1"/>
    </source>
</evidence>
<comment type="caution">
    <text evidence="2">The sequence shown here is derived from an EMBL/GenBank/DDBJ whole genome shotgun (WGS) entry which is preliminary data.</text>
</comment>
<sequence>MWRNVSSPLLGASPRQLPSDSPVPASRRNNQPLSNPRGRSLIQSILRSLPVRLDLVDTPPSSRAFSFVYPEPIISRTRLHSQQSTERISSFTAMFPPPSTLIARPNSDIESRPLVPCCALPMGQYRRTVIGWTDGAIDQERVHSSRCLKSLIVAPPNPTTPTLRGRPSKLQPADGRSTARRSCAYRGAYRDIDINTSGFSPSRLVMAVWALFLVRNEAMVPRGHGRFFHGCRLLWTRALLGLLVIRVYCHTDDLSASA</sequence>
<reference evidence="2" key="1">
    <citation type="submission" date="2020-11" db="EMBL/GenBank/DDBJ databases">
        <authorList>
            <consortium name="DOE Joint Genome Institute"/>
            <person name="Ahrendt S."/>
            <person name="Riley R."/>
            <person name="Andreopoulos W."/>
            <person name="Labutti K."/>
            <person name="Pangilinan J."/>
            <person name="Ruiz-Duenas F.J."/>
            <person name="Barrasa J.M."/>
            <person name="Sanchez-Garcia M."/>
            <person name="Camarero S."/>
            <person name="Miyauchi S."/>
            <person name="Serrano A."/>
            <person name="Linde D."/>
            <person name="Babiker R."/>
            <person name="Drula E."/>
            <person name="Ayuso-Fernandez I."/>
            <person name="Pacheco R."/>
            <person name="Padilla G."/>
            <person name="Ferreira P."/>
            <person name="Barriuso J."/>
            <person name="Kellner H."/>
            <person name="Castanera R."/>
            <person name="Alfaro M."/>
            <person name="Ramirez L."/>
            <person name="Pisabarro A.G."/>
            <person name="Kuo A."/>
            <person name="Tritt A."/>
            <person name="Lipzen A."/>
            <person name="He G."/>
            <person name="Yan M."/>
            <person name="Ng V."/>
            <person name="Cullen D."/>
            <person name="Martin F."/>
            <person name="Rosso M.-N."/>
            <person name="Henrissat B."/>
            <person name="Hibbett D."/>
            <person name="Martinez A.T."/>
            <person name="Grigoriev I.V."/>
        </authorList>
    </citation>
    <scope>NUCLEOTIDE SEQUENCE</scope>
    <source>
        <strain evidence="2">ATCC 90797</strain>
    </source>
</reference>
<gene>
    <name evidence="2" type="ORF">BDN71DRAFT_1451461</name>
</gene>
<feature type="region of interest" description="Disordered" evidence="1">
    <location>
        <begin position="1"/>
        <end position="39"/>
    </location>
</feature>
<dbReference type="AlphaFoldDB" id="A0A9P5ZRV3"/>
<dbReference type="EMBL" id="MU154600">
    <property type="protein sequence ID" value="KAF9492536.1"/>
    <property type="molecule type" value="Genomic_DNA"/>
</dbReference>